<feature type="domain" description="Aminoacyl-transfer RNA synthetases class-II family profile" evidence="9">
    <location>
        <begin position="166"/>
        <end position="483"/>
    </location>
</feature>
<evidence type="ECO:0000313" key="10">
    <source>
        <dbReference type="EMBL" id="KRT67637.1"/>
    </source>
</evidence>
<keyword evidence="7 8" id="KW-0460">Magnesium</keyword>
<dbReference type="SUPFAM" id="SSF55681">
    <property type="entry name" value="Class II aaRS and biotin synthetases"/>
    <property type="match status" value="1"/>
</dbReference>
<dbReference type="InterPro" id="IPR012340">
    <property type="entry name" value="NA-bd_OB-fold"/>
</dbReference>
<comment type="subunit">
    <text evidence="7">Homodimer.</text>
</comment>
<dbReference type="Proteomes" id="UP000051297">
    <property type="component" value="Unassembled WGS sequence"/>
</dbReference>
<comment type="caution">
    <text evidence="7">Lacks conserved residue(s) required for the propagation of feature annotation.</text>
</comment>
<evidence type="ECO:0000256" key="2">
    <source>
        <dbReference type="ARBA" id="ARBA00022723"/>
    </source>
</evidence>
<proteinExistence type="inferred from homology"/>
<dbReference type="InterPro" id="IPR018149">
    <property type="entry name" value="Lys-tRNA-synth_II_C"/>
</dbReference>
<dbReference type="CDD" id="cd00775">
    <property type="entry name" value="LysRS_core"/>
    <property type="match status" value="1"/>
</dbReference>
<dbReference type="InterPro" id="IPR002313">
    <property type="entry name" value="Lys-tRNA-ligase_II"/>
</dbReference>
<dbReference type="PRINTS" id="PR00982">
    <property type="entry name" value="TRNASYNTHLYS"/>
</dbReference>
<dbReference type="PATRIC" id="fig|1576480.3.peg.44"/>
<evidence type="ECO:0000256" key="5">
    <source>
        <dbReference type="ARBA" id="ARBA00023146"/>
    </source>
</evidence>
<dbReference type="GO" id="GO:0000049">
    <property type="term" value="F:tRNA binding"/>
    <property type="evidence" value="ECO:0007669"/>
    <property type="project" value="TreeGrafter"/>
</dbReference>
<dbReference type="PANTHER" id="PTHR42918">
    <property type="entry name" value="LYSYL-TRNA SYNTHETASE"/>
    <property type="match status" value="1"/>
</dbReference>
<dbReference type="GO" id="GO:0006430">
    <property type="term" value="P:lysyl-tRNA aminoacylation"/>
    <property type="evidence" value="ECO:0007669"/>
    <property type="project" value="UniProtKB-UniRule"/>
</dbReference>
<keyword evidence="1 7" id="KW-0436">Ligase</keyword>
<dbReference type="Pfam" id="PF01336">
    <property type="entry name" value="tRNA_anti-codon"/>
    <property type="match status" value="1"/>
</dbReference>
<dbReference type="HAMAP" id="MF_00252">
    <property type="entry name" value="Lys_tRNA_synth_class2"/>
    <property type="match status" value="1"/>
</dbReference>
<accession>A0A0T5ZYA1</accession>
<dbReference type="Gene3D" id="3.30.930.10">
    <property type="entry name" value="Bira Bifunctional Protein, Domain 2"/>
    <property type="match status" value="1"/>
</dbReference>
<comment type="caution">
    <text evidence="10">The sequence shown here is derived from an EMBL/GenBank/DDBJ whole genome shotgun (WGS) entry which is preliminary data.</text>
</comment>
<comment type="similarity">
    <text evidence="7">Belongs to the class-II aminoacyl-tRNA synthetase family.</text>
</comment>
<keyword evidence="4 7" id="KW-0067">ATP-binding</keyword>
<dbReference type="PROSITE" id="PS50862">
    <property type="entry name" value="AA_TRNA_LIGASE_II"/>
    <property type="match status" value="1"/>
</dbReference>
<dbReference type="InterPro" id="IPR006195">
    <property type="entry name" value="aa-tRNA-synth_II"/>
</dbReference>
<dbReference type="NCBIfam" id="TIGR00499">
    <property type="entry name" value="lysS_bact"/>
    <property type="match status" value="1"/>
</dbReference>
<dbReference type="Gene3D" id="2.40.50.140">
    <property type="entry name" value="Nucleic acid-binding proteins"/>
    <property type="match status" value="1"/>
</dbReference>
<dbReference type="NCBIfam" id="NF001756">
    <property type="entry name" value="PRK00484.1"/>
    <property type="match status" value="1"/>
</dbReference>
<evidence type="ECO:0000256" key="1">
    <source>
        <dbReference type="ARBA" id="ARBA00022598"/>
    </source>
</evidence>
<sequence>MPRPLEELRKERLKKLKKIRALGLDPYLSFFDRQHPISQVRKAKLGTKVVTAGRIMAWREHGKIVFADLVDQGAKIQILFRSDKLSVANLKIIALLDIGDFIGVIGKTFKTESGELTVEAGDLVLLTKSLRSLPAKSGLTDIEERYRQRYIDLLVNPEVRAVFDTRTKIVSTLRAFMDRNEFTEVETPVLQPVYGGASARPFVTHHEALNKDFYLRISDELYLKRLIVGGMEKVYEIGHDFRNEGIDRSHNPEFTMLEFYWAYADYKKLMEFTEEMFASLLKEIGGSLVLEYQGRKLNFKPPWKRITYRQAILKATGIDIDRADSEEKLQRSIKEHGIVLEERRPVGYGAVLDALYKQTTRPGLEGPLFLTERPAEFVSLAKRLPADPRKTASFQLLVAGEELINAYNELNDPIDQAERWQESEKLGDKGKAEHEALDEDYIRALEYGMPPTAGWGLGIDRLTAVLTNQPSLKDTILFPTLRPEK</sequence>
<evidence type="ECO:0000259" key="9">
    <source>
        <dbReference type="PROSITE" id="PS50862"/>
    </source>
</evidence>
<dbReference type="EC" id="6.1.1.6" evidence="7"/>
<evidence type="ECO:0000313" key="11">
    <source>
        <dbReference type="Proteomes" id="UP000051297"/>
    </source>
</evidence>
<gene>
    <name evidence="7 10" type="primary">lysS</name>
    <name evidence="10" type="ORF">XU08_C0001G0043</name>
</gene>
<dbReference type="AlphaFoldDB" id="A0A0T5ZYA1"/>
<dbReference type="EMBL" id="LDXK01000001">
    <property type="protein sequence ID" value="KRT67637.1"/>
    <property type="molecule type" value="Genomic_DNA"/>
</dbReference>
<evidence type="ECO:0000256" key="8">
    <source>
        <dbReference type="RuleBase" id="RU000336"/>
    </source>
</evidence>
<feature type="binding site" evidence="7">
    <location>
        <position position="402"/>
    </location>
    <ligand>
        <name>Mg(2+)</name>
        <dbReference type="ChEBI" id="CHEBI:18420"/>
        <label>2</label>
    </ligand>
</feature>
<dbReference type="InterPro" id="IPR004365">
    <property type="entry name" value="NA-bd_OB_tRNA"/>
</dbReference>
<keyword evidence="3 7" id="KW-0547">Nucleotide-binding</keyword>
<dbReference type="GO" id="GO:0005829">
    <property type="term" value="C:cytosol"/>
    <property type="evidence" value="ECO:0007669"/>
    <property type="project" value="TreeGrafter"/>
</dbReference>
<evidence type="ECO:0000256" key="7">
    <source>
        <dbReference type="HAMAP-Rule" id="MF_00252"/>
    </source>
</evidence>
<dbReference type="InterPro" id="IPR044136">
    <property type="entry name" value="Lys-tRNA-ligase_II_N"/>
</dbReference>
<protein>
    <recommendedName>
        <fullName evidence="7">Lysine--tRNA ligase</fullName>
        <ecNumber evidence="7">6.1.1.6</ecNumber>
    </recommendedName>
    <alternativeName>
        <fullName evidence="7">Lysyl-tRNA synthetase</fullName>
        <shortName evidence="7">LysRS</shortName>
    </alternativeName>
</protein>
<keyword evidence="7" id="KW-0648">Protein biosynthesis</keyword>
<dbReference type="PANTHER" id="PTHR42918:SF15">
    <property type="entry name" value="LYSINE--TRNA LIGASE, CHLOROPLASTIC_MITOCHONDRIAL"/>
    <property type="match status" value="1"/>
</dbReference>
<dbReference type="GO" id="GO:0004824">
    <property type="term" value="F:lysine-tRNA ligase activity"/>
    <property type="evidence" value="ECO:0007669"/>
    <property type="project" value="UniProtKB-UniRule"/>
</dbReference>
<dbReference type="InterPro" id="IPR045864">
    <property type="entry name" value="aa-tRNA-synth_II/BPL/LPL"/>
</dbReference>
<comment type="subcellular location">
    <subcellularLocation>
        <location evidence="7">Cytoplasm</location>
    </subcellularLocation>
</comment>
<dbReference type="GO" id="GO:0000287">
    <property type="term" value="F:magnesium ion binding"/>
    <property type="evidence" value="ECO:0007669"/>
    <property type="project" value="UniProtKB-UniRule"/>
</dbReference>
<dbReference type="GO" id="GO:0005524">
    <property type="term" value="F:ATP binding"/>
    <property type="evidence" value="ECO:0007669"/>
    <property type="project" value="UniProtKB-UniRule"/>
</dbReference>
<comment type="catalytic activity">
    <reaction evidence="6 7 8">
        <text>tRNA(Lys) + L-lysine + ATP = L-lysyl-tRNA(Lys) + AMP + diphosphate</text>
        <dbReference type="Rhea" id="RHEA:20792"/>
        <dbReference type="Rhea" id="RHEA-COMP:9696"/>
        <dbReference type="Rhea" id="RHEA-COMP:9697"/>
        <dbReference type="ChEBI" id="CHEBI:30616"/>
        <dbReference type="ChEBI" id="CHEBI:32551"/>
        <dbReference type="ChEBI" id="CHEBI:33019"/>
        <dbReference type="ChEBI" id="CHEBI:78442"/>
        <dbReference type="ChEBI" id="CHEBI:78529"/>
        <dbReference type="ChEBI" id="CHEBI:456215"/>
        <dbReference type="EC" id="6.1.1.6"/>
    </reaction>
</comment>
<organism evidence="10 11">
    <name type="scientific">candidate division WWE3 bacterium CSP1-7</name>
    <dbReference type="NCBI Taxonomy" id="1576480"/>
    <lineage>
        <taxon>Bacteria</taxon>
        <taxon>Katanobacteria</taxon>
    </lineage>
</organism>
<keyword evidence="2 7" id="KW-0479">Metal-binding</keyword>
<comment type="cofactor">
    <cofactor evidence="7 8">
        <name>Mg(2+)</name>
        <dbReference type="ChEBI" id="CHEBI:18420"/>
    </cofactor>
    <text evidence="7 8">Binds 3 Mg(2+) ions per subunit.</text>
</comment>
<dbReference type="STRING" id="1576480.XU08_C0001G0043"/>
<evidence type="ECO:0000256" key="3">
    <source>
        <dbReference type="ARBA" id="ARBA00022741"/>
    </source>
</evidence>
<dbReference type="CDD" id="cd04322">
    <property type="entry name" value="LysRS_N"/>
    <property type="match status" value="1"/>
</dbReference>
<evidence type="ECO:0000256" key="6">
    <source>
        <dbReference type="ARBA" id="ARBA00048573"/>
    </source>
</evidence>
<evidence type="ECO:0000256" key="4">
    <source>
        <dbReference type="ARBA" id="ARBA00022840"/>
    </source>
</evidence>
<reference evidence="10 11" key="1">
    <citation type="submission" date="2015-05" db="EMBL/GenBank/DDBJ databases">
        <title>Critical biogeochemical functions in the subsurface are associated with bacteria from new phyla and little studied lineages.</title>
        <authorList>
            <person name="Hug L.A."/>
            <person name="Thomas B.C."/>
            <person name="Sharon I."/>
            <person name="Brown C.T."/>
            <person name="Sharma R."/>
            <person name="Hettich R.L."/>
            <person name="Wilkins M.J."/>
            <person name="Williams K.H."/>
            <person name="Singh A."/>
            <person name="Banfield J.F."/>
        </authorList>
    </citation>
    <scope>NUCLEOTIDE SEQUENCE [LARGE SCALE GENOMIC DNA]</scope>
    <source>
        <strain evidence="10">CSP1-7</strain>
    </source>
</reference>
<dbReference type="SUPFAM" id="SSF50249">
    <property type="entry name" value="Nucleic acid-binding proteins"/>
    <property type="match status" value="1"/>
</dbReference>
<keyword evidence="7" id="KW-0963">Cytoplasm</keyword>
<keyword evidence="5 7" id="KW-0030">Aminoacyl-tRNA synthetase</keyword>
<name>A0A0T5ZYA1_UNCKA</name>
<feature type="binding site" evidence="7">
    <location>
        <position position="402"/>
    </location>
    <ligand>
        <name>Mg(2+)</name>
        <dbReference type="ChEBI" id="CHEBI:18420"/>
        <label>1</label>
    </ligand>
</feature>
<dbReference type="InterPro" id="IPR004364">
    <property type="entry name" value="Aa-tRNA-synt_II"/>
</dbReference>
<dbReference type="Pfam" id="PF00152">
    <property type="entry name" value="tRNA-synt_2"/>
    <property type="match status" value="1"/>
</dbReference>